<dbReference type="GO" id="GO:0006633">
    <property type="term" value="P:fatty acid biosynthetic process"/>
    <property type="evidence" value="ECO:0007669"/>
    <property type="project" value="UniProtKB-KW"/>
</dbReference>
<sequence>MEDISRIRSAIEKNGKRFLNRIYTREEQTYCQSKADPAMHFAGRFCAKEAMIKALKSSGVKDPISWTAIEIEAAAGGEPRVNLHGKIHGACRISISHTRTQALAFALYLPGR</sequence>
<proteinExistence type="predicted"/>
<keyword evidence="6" id="KW-0443">Lipid metabolism</keyword>
<evidence type="ECO:0000256" key="7">
    <source>
        <dbReference type="ARBA" id="ARBA00023160"/>
    </source>
</evidence>
<evidence type="ECO:0000256" key="6">
    <source>
        <dbReference type="ARBA" id="ARBA00023098"/>
    </source>
</evidence>
<protein>
    <recommendedName>
        <fullName evidence="8">4'-phosphopantetheinyl transferase domain-containing protein</fullName>
    </recommendedName>
</protein>
<dbReference type="AlphaFoldDB" id="A0A381N1D6"/>
<dbReference type="GO" id="GO:0008897">
    <property type="term" value="F:holo-[acyl-carrier-protein] synthase activity"/>
    <property type="evidence" value="ECO:0007669"/>
    <property type="project" value="InterPro"/>
</dbReference>
<dbReference type="GO" id="GO:0000287">
    <property type="term" value="F:magnesium ion binding"/>
    <property type="evidence" value="ECO:0007669"/>
    <property type="project" value="InterPro"/>
</dbReference>
<dbReference type="SUPFAM" id="SSF56214">
    <property type="entry name" value="4'-phosphopantetheinyl transferase"/>
    <property type="match status" value="1"/>
</dbReference>
<dbReference type="NCBIfam" id="TIGR00556">
    <property type="entry name" value="pantethn_trn"/>
    <property type="match status" value="1"/>
</dbReference>
<keyword evidence="5" id="KW-0460">Magnesium</keyword>
<keyword evidence="1" id="KW-0444">Lipid biosynthesis</keyword>
<feature type="domain" description="4'-phosphopantetheinyl transferase" evidence="8">
    <location>
        <begin position="2"/>
        <end position="104"/>
    </location>
</feature>
<dbReference type="Pfam" id="PF01648">
    <property type="entry name" value="ACPS"/>
    <property type="match status" value="1"/>
</dbReference>
<dbReference type="NCBIfam" id="TIGR00516">
    <property type="entry name" value="acpS"/>
    <property type="match status" value="1"/>
</dbReference>
<evidence type="ECO:0000256" key="3">
    <source>
        <dbReference type="ARBA" id="ARBA00022723"/>
    </source>
</evidence>
<keyword evidence="3" id="KW-0479">Metal-binding</keyword>
<evidence type="ECO:0000313" key="9">
    <source>
        <dbReference type="EMBL" id="SUZ47498.1"/>
    </source>
</evidence>
<dbReference type="Gene3D" id="3.90.470.20">
    <property type="entry name" value="4'-phosphopantetheinyl transferase domain"/>
    <property type="match status" value="1"/>
</dbReference>
<dbReference type="EMBL" id="UINC01000020">
    <property type="protein sequence ID" value="SUZ47498.1"/>
    <property type="molecule type" value="Genomic_DNA"/>
</dbReference>
<name>A0A381N1D6_9ZZZZ</name>
<keyword evidence="7" id="KW-0275">Fatty acid biosynthesis</keyword>
<evidence type="ECO:0000256" key="1">
    <source>
        <dbReference type="ARBA" id="ARBA00022516"/>
    </source>
</evidence>
<dbReference type="InterPro" id="IPR004568">
    <property type="entry name" value="Ppantetheine-prot_Trfase_dom"/>
</dbReference>
<keyword evidence="4" id="KW-0276">Fatty acid metabolism</keyword>
<evidence type="ECO:0000256" key="2">
    <source>
        <dbReference type="ARBA" id="ARBA00022679"/>
    </source>
</evidence>
<gene>
    <name evidence="9" type="ORF">METZ01_LOCUS352</name>
</gene>
<keyword evidence="2" id="KW-0808">Transferase</keyword>
<evidence type="ECO:0000256" key="4">
    <source>
        <dbReference type="ARBA" id="ARBA00022832"/>
    </source>
</evidence>
<evidence type="ECO:0000259" key="8">
    <source>
        <dbReference type="Pfam" id="PF01648"/>
    </source>
</evidence>
<dbReference type="InterPro" id="IPR037143">
    <property type="entry name" value="4-PPantetheinyl_Trfase_dom_sf"/>
</dbReference>
<accession>A0A381N1D6</accession>
<dbReference type="InterPro" id="IPR002582">
    <property type="entry name" value="ACPS"/>
</dbReference>
<dbReference type="InterPro" id="IPR008278">
    <property type="entry name" value="4-PPantetheinyl_Trfase_dom"/>
</dbReference>
<reference evidence="9" key="1">
    <citation type="submission" date="2018-05" db="EMBL/GenBank/DDBJ databases">
        <authorList>
            <person name="Lanie J.A."/>
            <person name="Ng W.-L."/>
            <person name="Kazmierczak K.M."/>
            <person name="Andrzejewski T.M."/>
            <person name="Davidsen T.M."/>
            <person name="Wayne K.J."/>
            <person name="Tettelin H."/>
            <person name="Glass J.I."/>
            <person name="Rusch D."/>
            <person name="Podicherti R."/>
            <person name="Tsui H.-C.T."/>
            <person name="Winkler M.E."/>
        </authorList>
    </citation>
    <scope>NUCLEOTIDE SEQUENCE</scope>
</reference>
<evidence type="ECO:0000256" key="5">
    <source>
        <dbReference type="ARBA" id="ARBA00022842"/>
    </source>
</evidence>
<organism evidence="9">
    <name type="scientific">marine metagenome</name>
    <dbReference type="NCBI Taxonomy" id="408172"/>
    <lineage>
        <taxon>unclassified sequences</taxon>
        <taxon>metagenomes</taxon>
        <taxon>ecological metagenomes</taxon>
    </lineage>
</organism>